<feature type="repeat" description="ANK" evidence="5">
    <location>
        <begin position="801"/>
        <end position="833"/>
    </location>
</feature>
<evidence type="ECO:0000313" key="9">
    <source>
        <dbReference type="EMBL" id="KAK1845634.1"/>
    </source>
</evidence>
<dbReference type="Proteomes" id="UP001243330">
    <property type="component" value="Unassembled WGS sequence"/>
</dbReference>
<sequence length="2009" mass="218030">MKKLDSPEFYTIAWIAALPIERAAAEAMLDEQHGQPDGFSRNPSDPNSYTWGHIGEHNIVIVSLAAGVYGLGSAAATASSLSSSLPAIRIGLLVGIGGGIARPDEDHDIRLGDVVVSQPDGTTGGVCQYDLVKAKPGDVRERKGFLASPPRVLLNALANIQSVHERKDSEIPRFLEDMLEAYPKMAKKTKTNPGYTHQGFENDRLFQSSYGHVTGQDCRSCGTAEEVQREERESTDPEIHYGIIASGNTLVKDAAARDQILADIGEDCICFEMEAAGLMNHFPCLVIRGICDYSDSHKNDRWQRYASGTAAAYAKELLSYVPAAEIHETKRALEILQSVNEKMGATQETTLSVKATVDAMKLDSHSQKIQKWLAAPNPNTNANHARELRHAGTGSWLLENPAFKNWISGACKQLWLCGMPGCGKTVLSTTILDRLIEDNGLIILSFFFDFRDPRKQNKNGLLRSLALQLYQGGHDSAGHLENSLREHKDGYERPTTTTLEEVVQSILSAQSKVSIVLDALDESTQREEILSWLKVVFSHPQLQHVQIIYTSRGEAEFIGFIPNLIGNQCCLSLDEGAVDTDIQSYVMTRTQSDPGFTEKRLSKDLLRRIHRRVGNGAKGIPNEIGNTLDRLPATLEETYDRTVHNIPQKYMRSAMRLLQFIVHAKRPLTLKEAVEIVATEIEDEEPRFDINCRACLVYLRDIHGHRWKLAEEYPFATYAAQVWLDFAAAAESSEDVSAIIVNFLRSEKAFQRWNFLHEADQGWAGGPRGSVLYYACVGGLLKAARAIIDRGVDVNALEGGHCGNALQAAAFNGHSDVVQLLLNKGANANVQCGEYGNALQAASYRGHLDVARLLLEEGAIINAQGGRFETALQAASKSGHLDVVGLLLHKDANVNIQGEANGNALAAASSGGHIRIVELLLNHGADINAPGGFDGSALQTASSHGHIGIVKMLLKQGADVHMQTRGYGNALNGACARGNLEVVQLLLDKGADIHTQGGFIGNALHAAAYGGNEEIVKMLVDRGADVHATGGQFGSALQAACWGGHEKAVRTIINLGANVNAQGGEYGSPLHAACHSRNGMVAKVLMEFDVDKSLVLRSYHKILDAACHNDREDVLKRLVDLGVKIANSGLDKYLKTACAFGSGSIIKPLVDMGANVNSQGGKHGSPLQAACKSGNRKTVQCLVSLGADVNIATKFGSALHTAAHNGNQCIVEMLIDLGADVNARGSGSVKATNSLFAASYRGHSKVVRTLLSNGAEVSPQDNKGRTPLHVAASNGHIETATILIEAGADVNSAPSDSVWTPLTTASAVGNVEIVKLLLANGASISITDKKGQTPLHKAISASFYGFANIVSRLLDTGEVLPDDKNVRYGQTPLYYAAGEGHESLVKLLLEDPRVNVDLKDSIGRTALFSAAAEGRGAVVDVLMNHHASVNSMDYYESTPLSMAARRGHSEVVKKLLAAGATSINRDCFHRTPLCIHGIMRRLNLALLATVQLCGARHPGFSIHDDLVAYPQYEIVFSESFIPEHEAQALLDRTNPPHPAYSADFSTASDVSQNVREAADADGRPEPEVFERYEVMNMNPAKYLCSIPILEPQTPENHTATELAKQEEARELAKASAHGWELLNELDGNCLYFMSGWWSYSFCYNRDVTQFHALPTVPNGQPPVRDPHTAEYVLGRASKSPSQRQQTQGQQQQQQQQQQKQQQQTTKSGDPPANTDLQIKGDQRYLVQRLDGGTICDLTGRERTIEVQYHCVPGMKGDRIGWIKEVTTCAYLMVVNTPRLCDDVAFLPPRATSANPISCQLIIPADNPAAQAEWHRLKTLEAQEAMVGQAGQDPGAKGSEQELLQQQQPGGDGQQQQDPNVRDRAQKGVNVGGVIVGARNVLADADEEGKPPAKLAPPRSYLPGRNQGPLVEIIASAKSKADGGEVKVLNQEELEKMDLSPELVEEMRAELEKIAGDKGWKLEVVEQPGDPREIRGIVDHKDEDGEGKGKKAGKDEQQEGSEEQFFKEEL</sequence>
<dbReference type="PRINTS" id="PR01415">
    <property type="entry name" value="ANKYRIN"/>
</dbReference>
<feature type="region of interest" description="Disordered" evidence="6">
    <location>
        <begin position="1965"/>
        <end position="2009"/>
    </location>
</feature>
<dbReference type="InterPro" id="IPR007111">
    <property type="entry name" value="NACHT_NTPase"/>
</dbReference>
<comment type="caution">
    <text evidence="9">The sequence shown here is derived from an EMBL/GenBank/DDBJ whole genome shotgun (WGS) entry which is preliminary data.</text>
</comment>
<feature type="repeat" description="ANK" evidence="5">
    <location>
        <begin position="1230"/>
        <end position="1262"/>
    </location>
</feature>
<feature type="repeat" description="ANK" evidence="5">
    <location>
        <begin position="867"/>
        <end position="899"/>
    </location>
</feature>
<feature type="repeat" description="ANK" evidence="5">
    <location>
        <begin position="1194"/>
        <end position="1226"/>
    </location>
</feature>
<dbReference type="PROSITE" id="PS51914">
    <property type="entry name" value="MRH"/>
    <property type="match status" value="1"/>
</dbReference>
<dbReference type="EMBL" id="JAQOWY010000265">
    <property type="protein sequence ID" value="KAK1845634.1"/>
    <property type="molecule type" value="Genomic_DNA"/>
</dbReference>
<evidence type="ECO:0000259" key="7">
    <source>
        <dbReference type="PROSITE" id="PS50837"/>
    </source>
</evidence>
<feature type="repeat" description="ANK" evidence="5">
    <location>
        <begin position="1263"/>
        <end position="1295"/>
    </location>
</feature>
<feature type="repeat" description="ANK" evidence="5">
    <location>
        <begin position="933"/>
        <end position="965"/>
    </location>
</feature>
<keyword evidence="10" id="KW-1185">Reference proteome</keyword>
<dbReference type="Pfam" id="PF07915">
    <property type="entry name" value="PRKCSH"/>
    <property type="match status" value="1"/>
</dbReference>
<dbReference type="PROSITE" id="PS50297">
    <property type="entry name" value="ANK_REP_REGION"/>
    <property type="match status" value="14"/>
</dbReference>
<dbReference type="Gene3D" id="1.25.40.20">
    <property type="entry name" value="Ankyrin repeat-containing domain"/>
    <property type="match status" value="5"/>
</dbReference>
<evidence type="ECO:0000256" key="3">
    <source>
        <dbReference type="ARBA" id="ARBA00023043"/>
    </source>
</evidence>
<dbReference type="PANTHER" id="PTHR24198">
    <property type="entry name" value="ANKYRIN REPEAT AND PROTEIN KINASE DOMAIN-CONTAINING PROTEIN"/>
    <property type="match status" value="1"/>
</dbReference>
<dbReference type="SUPFAM" id="SSF48403">
    <property type="entry name" value="Ankyrin repeat"/>
    <property type="match status" value="2"/>
</dbReference>
<evidence type="ECO:0000313" key="10">
    <source>
        <dbReference type="Proteomes" id="UP001243330"/>
    </source>
</evidence>
<dbReference type="InterPro" id="IPR009011">
    <property type="entry name" value="Man6P_isomerase_rcpt-bd_dom_sf"/>
</dbReference>
<feature type="region of interest" description="Disordered" evidence="6">
    <location>
        <begin position="1826"/>
        <end position="1860"/>
    </location>
</feature>
<organism evidence="9 10">
    <name type="scientific">Colletotrichum chrysophilum</name>
    <dbReference type="NCBI Taxonomy" id="1836956"/>
    <lineage>
        <taxon>Eukaryota</taxon>
        <taxon>Fungi</taxon>
        <taxon>Dikarya</taxon>
        <taxon>Ascomycota</taxon>
        <taxon>Pezizomycotina</taxon>
        <taxon>Sordariomycetes</taxon>
        <taxon>Hypocreomycetidae</taxon>
        <taxon>Glomerellales</taxon>
        <taxon>Glomerellaceae</taxon>
        <taxon>Colletotrichum</taxon>
        <taxon>Colletotrichum gloeosporioides species complex</taxon>
    </lineage>
</organism>
<feature type="repeat" description="ANK" evidence="5">
    <location>
        <begin position="1435"/>
        <end position="1467"/>
    </location>
</feature>
<dbReference type="SUPFAM" id="SSF52540">
    <property type="entry name" value="P-loop containing nucleoside triphosphate hydrolases"/>
    <property type="match status" value="1"/>
</dbReference>
<dbReference type="PROSITE" id="PS50088">
    <property type="entry name" value="ANK_REPEAT"/>
    <property type="match status" value="15"/>
</dbReference>
<feature type="repeat" description="ANK" evidence="5">
    <location>
        <begin position="1402"/>
        <end position="1434"/>
    </location>
</feature>
<dbReference type="InterPro" id="IPR044865">
    <property type="entry name" value="MRH_dom"/>
</dbReference>
<keyword evidence="1" id="KW-0732">Signal</keyword>
<feature type="region of interest" description="Disordered" evidence="6">
    <location>
        <begin position="1882"/>
        <end position="1902"/>
    </location>
</feature>
<dbReference type="Gene3D" id="2.70.130.10">
    <property type="entry name" value="Mannose-6-phosphate receptor binding domain"/>
    <property type="match status" value="1"/>
</dbReference>
<proteinExistence type="predicted"/>
<evidence type="ECO:0000256" key="5">
    <source>
        <dbReference type="PROSITE-ProRule" id="PRU00023"/>
    </source>
</evidence>
<dbReference type="GO" id="GO:0009116">
    <property type="term" value="P:nucleoside metabolic process"/>
    <property type="evidence" value="ECO:0007669"/>
    <property type="project" value="InterPro"/>
</dbReference>
<dbReference type="Pfam" id="PF24883">
    <property type="entry name" value="NPHP3_N"/>
    <property type="match status" value="1"/>
</dbReference>
<feature type="region of interest" description="Disordered" evidence="6">
    <location>
        <begin position="1676"/>
        <end position="1720"/>
    </location>
</feature>
<dbReference type="GO" id="GO:0012505">
    <property type="term" value="C:endomembrane system"/>
    <property type="evidence" value="ECO:0007669"/>
    <property type="project" value="UniProtKB-ARBA"/>
</dbReference>
<protein>
    <submittedName>
        <fullName evidence="9">Nacht and ankyrin domain protein</fullName>
    </submittedName>
</protein>
<dbReference type="Pfam" id="PF12796">
    <property type="entry name" value="Ank_2"/>
    <property type="match status" value="5"/>
</dbReference>
<accession>A0AAD9AD85</accession>
<gene>
    <name evidence="9" type="ORF">CCHR01_11751</name>
</gene>
<keyword evidence="3 5" id="KW-0040">ANK repeat</keyword>
<feature type="repeat" description="ANK" evidence="5">
    <location>
        <begin position="969"/>
        <end position="998"/>
    </location>
</feature>
<dbReference type="PANTHER" id="PTHR24198:SF165">
    <property type="entry name" value="ANKYRIN REPEAT-CONTAINING PROTEIN-RELATED"/>
    <property type="match status" value="1"/>
</dbReference>
<feature type="repeat" description="ANK" evidence="5">
    <location>
        <begin position="1368"/>
        <end position="1390"/>
    </location>
</feature>
<reference evidence="9" key="1">
    <citation type="submission" date="2023-01" db="EMBL/GenBank/DDBJ databases">
        <title>Colletotrichum chrysophilum M932 genome sequence.</title>
        <authorList>
            <person name="Baroncelli R."/>
        </authorList>
    </citation>
    <scope>NUCLEOTIDE SEQUENCE</scope>
    <source>
        <strain evidence="9">M932</strain>
    </source>
</reference>
<keyword evidence="4" id="KW-1015">Disulfide bond</keyword>
<feature type="repeat" description="ANK" evidence="5">
    <location>
        <begin position="834"/>
        <end position="866"/>
    </location>
</feature>
<evidence type="ECO:0000256" key="1">
    <source>
        <dbReference type="ARBA" id="ARBA00022729"/>
    </source>
</evidence>
<name>A0AAD9AD85_9PEZI</name>
<feature type="repeat" description="ANK" evidence="5">
    <location>
        <begin position="1162"/>
        <end position="1194"/>
    </location>
</feature>
<feature type="domain" description="NACHT" evidence="7">
    <location>
        <begin position="412"/>
        <end position="552"/>
    </location>
</feature>
<dbReference type="PROSITE" id="PS50837">
    <property type="entry name" value="NACHT"/>
    <property type="match status" value="1"/>
</dbReference>
<dbReference type="InterPro" id="IPR035994">
    <property type="entry name" value="Nucleoside_phosphorylase_sf"/>
</dbReference>
<dbReference type="Gene3D" id="3.40.50.1580">
    <property type="entry name" value="Nucleoside phosphorylase domain"/>
    <property type="match status" value="1"/>
</dbReference>
<dbReference type="InterPro" id="IPR056884">
    <property type="entry name" value="NPHP3-like_N"/>
</dbReference>
<feature type="repeat" description="ANK" evidence="5">
    <location>
        <begin position="900"/>
        <end position="932"/>
    </location>
</feature>
<dbReference type="SUPFAM" id="SSF53167">
    <property type="entry name" value="Purine and uridine phosphorylases"/>
    <property type="match status" value="1"/>
</dbReference>
<keyword evidence="2" id="KW-0677">Repeat</keyword>
<dbReference type="InterPro" id="IPR036770">
    <property type="entry name" value="Ankyrin_rpt-contain_sf"/>
</dbReference>
<dbReference type="InterPro" id="IPR012913">
    <property type="entry name" value="OS9-like_dom"/>
</dbReference>
<feature type="compositionally biased region" description="Low complexity" evidence="6">
    <location>
        <begin position="1840"/>
        <end position="1858"/>
    </location>
</feature>
<dbReference type="Gene3D" id="3.40.50.300">
    <property type="entry name" value="P-loop containing nucleotide triphosphate hydrolases"/>
    <property type="match status" value="1"/>
</dbReference>
<dbReference type="Pfam" id="PF13637">
    <property type="entry name" value="Ank_4"/>
    <property type="match status" value="2"/>
</dbReference>
<evidence type="ECO:0000256" key="6">
    <source>
        <dbReference type="SAM" id="MobiDB-lite"/>
    </source>
</evidence>
<feature type="domain" description="MRH" evidence="8">
    <location>
        <begin position="1627"/>
        <end position="1782"/>
    </location>
</feature>
<evidence type="ECO:0000256" key="4">
    <source>
        <dbReference type="ARBA" id="ARBA00023157"/>
    </source>
</evidence>
<feature type="compositionally biased region" description="Basic and acidic residues" evidence="6">
    <location>
        <begin position="1965"/>
        <end position="1996"/>
    </location>
</feature>
<feature type="repeat" description="ANK" evidence="5">
    <location>
        <begin position="1297"/>
        <end position="1329"/>
    </location>
</feature>
<feature type="compositionally biased region" description="Low complexity" evidence="6">
    <location>
        <begin position="1682"/>
        <end position="1705"/>
    </location>
</feature>
<dbReference type="GO" id="GO:0005737">
    <property type="term" value="C:cytoplasm"/>
    <property type="evidence" value="ECO:0007669"/>
    <property type="project" value="UniProtKB-ARBA"/>
</dbReference>
<dbReference type="GO" id="GO:0003824">
    <property type="term" value="F:catalytic activity"/>
    <property type="evidence" value="ECO:0007669"/>
    <property type="project" value="InterPro"/>
</dbReference>
<dbReference type="SMART" id="SM00248">
    <property type="entry name" value="ANK"/>
    <property type="match status" value="21"/>
</dbReference>
<evidence type="ECO:0000256" key="2">
    <source>
        <dbReference type="ARBA" id="ARBA00022737"/>
    </source>
</evidence>
<dbReference type="InterPro" id="IPR027417">
    <property type="entry name" value="P-loop_NTPase"/>
</dbReference>
<dbReference type="InterPro" id="IPR002110">
    <property type="entry name" value="Ankyrin_rpt"/>
</dbReference>
<evidence type="ECO:0000259" key="8">
    <source>
        <dbReference type="PROSITE" id="PS51914"/>
    </source>
</evidence>
<feature type="repeat" description="ANK" evidence="5">
    <location>
        <begin position="1002"/>
        <end position="1031"/>
    </location>
</feature>